<dbReference type="PANTHER" id="PTHR11614">
    <property type="entry name" value="PHOSPHOLIPASE-RELATED"/>
    <property type="match status" value="1"/>
</dbReference>
<dbReference type="Proteomes" id="UP000193450">
    <property type="component" value="Chromosome"/>
</dbReference>
<name>A0A1X9N7T3_9GAMM</name>
<sequence length="486" mass="54373">MIKTLLYRTAVNLLTSLSVLAVAILVIAYFFAKTLPALSYWHLDEVVKDYQLILDIKEINSFEQYLEQEEQLFTRLDRLIADKADPALVSWNRYQPGSALNAQGHAINWNKSFVLKPQAPKAAVIMVHGLSDSPYSVRALAESLYANNLLVVGLRMPGHGTIPAALRDTRWQDFRHSVTLASQWLHKTTGGDLPFYMLGYSNGAAIITDYSLLAMENKKLPVPDGLVMLSPALKVDAIAVFASAQRLLSDLPTLDKLAWLDVVPEYDPYKYNSFPVAAGEQIYKLTSSLQERLQQRKNNGGFNAFPPVLAFQSIVDATIPADAVISGLLDYLDAGDNQLILFDVNRSASIAPMLRTGHEQWLENLKSRPTTPFDIKVIRNQSENSLTVEELVRAHDQQQWQQQALTLAWPSGVYSLSHVALPFAANDPWYGAEERQQGGDILHLGSMEKRGERGVFGVSMDQLSRLRYNPFYDYLEDSIIGFIDSP</sequence>
<dbReference type="EMBL" id="CP019343">
    <property type="protein sequence ID" value="ARN73174.1"/>
    <property type="molecule type" value="Genomic_DNA"/>
</dbReference>
<feature type="transmembrane region" description="Helical" evidence="1">
    <location>
        <begin position="12"/>
        <end position="32"/>
    </location>
</feature>
<dbReference type="InterPro" id="IPR051044">
    <property type="entry name" value="MAG_DAG_Lipase"/>
</dbReference>
<protein>
    <recommendedName>
        <fullName evidence="2">Serine aminopeptidase S33 domain-containing protein</fullName>
    </recommendedName>
</protein>
<organism evidence="3 4">
    <name type="scientific">Oceanicoccus sagamiensis</name>
    <dbReference type="NCBI Taxonomy" id="716816"/>
    <lineage>
        <taxon>Bacteria</taxon>
        <taxon>Pseudomonadati</taxon>
        <taxon>Pseudomonadota</taxon>
        <taxon>Gammaproteobacteria</taxon>
        <taxon>Cellvibrionales</taxon>
        <taxon>Spongiibacteraceae</taxon>
        <taxon>Oceanicoccus</taxon>
    </lineage>
</organism>
<evidence type="ECO:0000259" key="2">
    <source>
        <dbReference type="Pfam" id="PF12146"/>
    </source>
</evidence>
<evidence type="ECO:0000313" key="4">
    <source>
        <dbReference type="Proteomes" id="UP000193450"/>
    </source>
</evidence>
<keyword evidence="1" id="KW-0812">Transmembrane</keyword>
<evidence type="ECO:0000256" key="1">
    <source>
        <dbReference type="SAM" id="Phobius"/>
    </source>
</evidence>
<dbReference type="Gene3D" id="3.40.50.1820">
    <property type="entry name" value="alpha/beta hydrolase"/>
    <property type="match status" value="1"/>
</dbReference>
<dbReference type="InterPro" id="IPR029058">
    <property type="entry name" value="AB_hydrolase_fold"/>
</dbReference>
<dbReference type="SUPFAM" id="SSF53474">
    <property type="entry name" value="alpha/beta-Hydrolases"/>
    <property type="match status" value="1"/>
</dbReference>
<dbReference type="RefSeq" id="WP_085757278.1">
    <property type="nucleotide sequence ID" value="NZ_CP019343.1"/>
</dbReference>
<gene>
    <name evidence="3" type="ORF">BST96_03075</name>
</gene>
<feature type="domain" description="Serine aminopeptidase S33" evidence="2">
    <location>
        <begin position="119"/>
        <end position="249"/>
    </location>
</feature>
<dbReference type="Pfam" id="PF12146">
    <property type="entry name" value="Hydrolase_4"/>
    <property type="match status" value="1"/>
</dbReference>
<dbReference type="AlphaFoldDB" id="A0A1X9N7T3"/>
<evidence type="ECO:0000313" key="3">
    <source>
        <dbReference type="EMBL" id="ARN73174.1"/>
    </source>
</evidence>
<proteinExistence type="predicted"/>
<dbReference type="InterPro" id="IPR022742">
    <property type="entry name" value="Hydrolase_4"/>
</dbReference>
<keyword evidence="4" id="KW-1185">Reference proteome</keyword>
<reference evidence="3 4" key="1">
    <citation type="submission" date="2016-11" db="EMBL/GenBank/DDBJ databases">
        <title>Trade-off between light-utilization and light-protection in marine flavobacteria.</title>
        <authorList>
            <person name="Kumagai Y."/>
        </authorList>
    </citation>
    <scope>NUCLEOTIDE SEQUENCE [LARGE SCALE GENOMIC DNA]</scope>
    <source>
        <strain evidence="3 4">NBRC 107125</strain>
    </source>
</reference>
<accession>A0A1X9N7T3</accession>
<dbReference type="OrthoDB" id="8476759at2"/>
<keyword evidence="1" id="KW-0472">Membrane</keyword>
<dbReference type="STRING" id="716816.BST96_03075"/>
<keyword evidence="1" id="KW-1133">Transmembrane helix</keyword>
<dbReference type="KEGG" id="osg:BST96_03075"/>